<dbReference type="InterPro" id="IPR011032">
    <property type="entry name" value="GroES-like_sf"/>
</dbReference>
<keyword evidence="8" id="KW-1185">Reference proteome</keyword>
<name>A0A0P1BR82_9BASI</name>
<dbReference type="InterPro" id="IPR020843">
    <property type="entry name" value="ER"/>
</dbReference>
<dbReference type="Gene3D" id="3.40.50.720">
    <property type="entry name" value="NAD(P)-binding Rossmann-like Domain"/>
    <property type="match status" value="1"/>
</dbReference>
<dbReference type="GO" id="GO:0004022">
    <property type="term" value="F:alcohol dehydrogenase (NAD+) activity"/>
    <property type="evidence" value="ECO:0007669"/>
    <property type="project" value="TreeGrafter"/>
</dbReference>
<dbReference type="EMBL" id="CCYA01000276">
    <property type="protein sequence ID" value="CEH18773.1"/>
    <property type="molecule type" value="Genomic_DNA"/>
</dbReference>
<evidence type="ECO:0000256" key="4">
    <source>
        <dbReference type="ARBA" id="ARBA00022833"/>
    </source>
</evidence>
<dbReference type="InterPro" id="IPR036291">
    <property type="entry name" value="NAD(P)-bd_dom_sf"/>
</dbReference>
<protein>
    <submittedName>
        <fullName evidence="7">Alcohol dehydrogenase, class V</fullName>
    </submittedName>
</protein>
<dbReference type="Pfam" id="PF08240">
    <property type="entry name" value="ADH_N"/>
    <property type="match status" value="1"/>
</dbReference>
<accession>A0A0P1BR82</accession>
<dbReference type="SUPFAM" id="SSF50129">
    <property type="entry name" value="GroES-like"/>
    <property type="match status" value="1"/>
</dbReference>
<dbReference type="STRING" id="401625.A0A0P1BR82"/>
<dbReference type="SUPFAM" id="SSF51735">
    <property type="entry name" value="NAD(P)-binding Rossmann-fold domains"/>
    <property type="match status" value="1"/>
</dbReference>
<dbReference type="GO" id="GO:0046872">
    <property type="term" value="F:metal ion binding"/>
    <property type="evidence" value="ECO:0007669"/>
    <property type="project" value="UniProtKB-KW"/>
</dbReference>
<proteinExistence type="inferred from homology"/>
<evidence type="ECO:0000256" key="3">
    <source>
        <dbReference type="ARBA" id="ARBA00022723"/>
    </source>
</evidence>
<dbReference type="Gene3D" id="3.90.180.10">
    <property type="entry name" value="Medium-chain alcohol dehydrogenases, catalytic domain"/>
    <property type="match status" value="1"/>
</dbReference>
<keyword evidence="5" id="KW-0560">Oxidoreductase</keyword>
<organism evidence="7 8">
    <name type="scientific">Ceraceosorus bombacis</name>
    <dbReference type="NCBI Taxonomy" id="401625"/>
    <lineage>
        <taxon>Eukaryota</taxon>
        <taxon>Fungi</taxon>
        <taxon>Dikarya</taxon>
        <taxon>Basidiomycota</taxon>
        <taxon>Ustilaginomycotina</taxon>
        <taxon>Exobasidiomycetes</taxon>
        <taxon>Ceraceosorales</taxon>
        <taxon>Ceraceosoraceae</taxon>
        <taxon>Ceraceosorus</taxon>
    </lineage>
</organism>
<reference evidence="7 8" key="1">
    <citation type="submission" date="2014-09" db="EMBL/GenBank/DDBJ databases">
        <authorList>
            <person name="Magalhaes I.L.F."/>
            <person name="Oliveira U."/>
            <person name="Santos F.R."/>
            <person name="Vidigal T.H.D.A."/>
            <person name="Brescovit A.D."/>
            <person name="Santos A.J."/>
        </authorList>
    </citation>
    <scope>NUCLEOTIDE SEQUENCE [LARGE SCALE GENOMIC DNA]</scope>
</reference>
<evidence type="ECO:0000259" key="6">
    <source>
        <dbReference type="SMART" id="SM00829"/>
    </source>
</evidence>
<dbReference type="SMART" id="SM00829">
    <property type="entry name" value="PKS_ER"/>
    <property type="match status" value="1"/>
</dbReference>
<evidence type="ECO:0000256" key="5">
    <source>
        <dbReference type="ARBA" id="ARBA00023002"/>
    </source>
</evidence>
<dbReference type="PANTHER" id="PTHR42940:SF8">
    <property type="entry name" value="VACUOLAR PROTEIN SORTING-ASSOCIATED PROTEIN 11"/>
    <property type="match status" value="1"/>
</dbReference>
<sequence>MTGTATQKQQQLPTLMKGLSLDQFVTGQDKERAPYKLKHDLRVPSCSADEVVIKIAVAAVCHTDGMVVRGEFEHMMRGGLPLIPSHAIGERAAKNFADGPGAGGAGPLKIGDRVGSLAFKDFCGECEDCKAGKPRYCENQDMCGVTANGGLAEYMAADYRSVVRLPDEVSFEAAAPLFCAGATIFAAIRACDLKAGQRIAIVGAGALGHLGVQFAKCLGLHTIVVDARDAPLELCKDLKYPPDEILNAKDVDVKRPETVKKAIESIGGHADAVVLATDTIPACELSLELTKKLVFRDVTIKGSLLGDPADVSEMLKVIADKGIEVKTKSYPLEKIHDLLTDYSKPGHAGKLVVRVSDHQ</sequence>
<dbReference type="GO" id="GO:0005737">
    <property type="term" value="C:cytoplasm"/>
    <property type="evidence" value="ECO:0007669"/>
    <property type="project" value="TreeGrafter"/>
</dbReference>
<evidence type="ECO:0000313" key="8">
    <source>
        <dbReference type="Proteomes" id="UP000054845"/>
    </source>
</evidence>
<dbReference type="OrthoDB" id="1879366at2759"/>
<dbReference type="AlphaFoldDB" id="A0A0P1BR82"/>
<evidence type="ECO:0000256" key="1">
    <source>
        <dbReference type="ARBA" id="ARBA00001947"/>
    </source>
</evidence>
<keyword evidence="4" id="KW-0862">Zinc</keyword>
<keyword evidence="3" id="KW-0479">Metal-binding</keyword>
<comment type="cofactor">
    <cofactor evidence="1">
        <name>Zn(2+)</name>
        <dbReference type="ChEBI" id="CHEBI:29105"/>
    </cofactor>
</comment>
<evidence type="ECO:0000313" key="7">
    <source>
        <dbReference type="EMBL" id="CEH18773.1"/>
    </source>
</evidence>
<comment type="similarity">
    <text evidence="2">Belongs to the zinc-containing alcohol dehydrogenase family.</text>
</comment>
<dbReference type="InterPro" id="IPR013154">
    <property type="entry name" value="ADH-like_N"/>
</dbReference>
<dbReference type="Proteomes" id="UP000054845">
    <property type="component" value="Unassembled WGS sequence"/>
</dbReference>
<feature type="domain" description="Enoyl reductase (ER)" evidence="6">
    <location>
        <begin position="27"/>
        <end position="353"/>
    </location>
</feature>
<dbReference type="PANTHER" id="PTHR42940">
    <property type="entry name" value="ALCOHOL DEHYDROGENASE 1-RELATED"/>
    <property type="match status" value="1"/>
</dbReference>
<evidence type="ECO:0000256" key="2">
    <source>
        <dbReference type="ARBA" id="ARBA00008072"/>
    </source>
</evidence>